<dbReference type="EMBL" id="JAKKPZ010000066">
    <property type="protein sequence ID" value="KAI1704552.1"/>
    <property type="molecule type" value="Genomic_DNA"/>
</dbReference>
<organism evidence="1 2">
    <name type="scientific">Ditylenchus destructor</name>
    <dbReference type="NCBI Taxonomy" id="166010"/>
    <lineage>
        <taxon>Eukaryota</taxon>
        <taxon>Metazoa</taxon>
        <taxon>Ecdysozoa</taxon>
        <taxon>Nematoda</taxon>
        <taxon>Chromadorea</taxon>
        <taxon>Rhabditida</taxon>
        <taxon>Tylenchina</taxon>
        <taxon>Tylenchomorpha</taxon>
        <taxon>Sphaerularioidea</taxon>
        <taxon>Anguinidae</taxon>
        <taxon>Anguininae</taxon>
        <taxon>Ditylenchus</taxon>
    </lineage>
</organism>
<evidence type="ECO:0000313" key="2">
    <source>
        <dbReference type="Proteomes" id="UP001201812"/>
    </source>
</evidence>
<accession>A0AAD4MXC0</accession>
<evidence type="ECO:0000313" key="1">
    <source>
        <dbReference type="EMBL" id="KAI1704552.1"/>
    </source>
</evidence>
<sequence length="394" mass="45368">MSKITSGNDEYPFSLVIGTRKRHSGFAAQYIHIFLLYGIDSSRDMSTHLNSDITDVPPQTNEDVNKKQDRNVSNKLTSFGTYTNGKDSKSVTTSLHKFDKLIITKDNDGVTVILQEELNDKCSLYDLEKQKQAVKAQLAANPIEQIMFQGDTLDRELADLLNQIDSAYLRDSPSSRCEIYDVNFSRMPKAMFNELFGQLLRPNHLSFFAVRGIDGGFFLRNVKNFGSKYVDVMPLEKATNPIVNMTELIECIGSKNFGICPKPVVFRTNHNFFGLKIGHIVHQLHEAFQAETVQITYRLVILCRLTDVQEWTHEMFKRRELKPEDIERFFNFLYKNPKATPEQMINEYNEVTKVRFVVKIRKSAFDLGKEMFSILDNKVVQNDFNMSVQIHCEV</sequence>
<comment type="caution">
    <text evidence="1">The sequence shown here is derived from an EMBL/GenBank/DDBJ whole genome shotgun (WGS) entry which is preliminary data.</text>
</comment>
<dbReference type="AlphaFoldDB" id="A0AAD4MXC0"/>
<keyword evidence="2" id="KW-1185">Reference proteome</keyword>
<proteinExistence type="predicted"/>
<name>A0AAD4MXC0_9BILA</name>
<reference evidence="1" key="1">
    <citation type="submission" date="2022-01" db="EMBL/GenBank/DDBJ databases">
        <title>Genome Sequence Resource for Two Populations of Ditylenchus destructor, the Migratory Endoparasitic Phytonematode.</title>
        <authorList>
            <person name="Zhang H."/>
            <person name="Lin R."/>
            <person name="Xie B."/>
        </authorList>
    </citation>
    <scope>NUCLEOTIDE SEQUENCE</scope>
    <source>
        <strain evidence="1">BazhouSP</strain>
    </source>
</reference>
<dbReference type="Proteomes" id="UP001201812">
    <property type="component" value="Unassembled WGS sequence"/>
</dbReference>
<gene>
    <name evidence="1" type="ORF">DdX_14186</name>
</gene>
<protein>
    <submittedName>
        <fullName evidence="1">Uncharacterized protein</fullName>
    </submittedName>
</protein>